<dbReference type="FunCoup" id="G3T8F5">
    <property type="interactions" value="451"/>
</dbReference>
<dbReference type="GO" id="GO:0003697">
    <property type="term" value="F:single-stranded DNA binding"/>
    <property type="evidence" value="ECO:0007669"/>
    <property type="project" value="Ensembl"/>
</dbReference>
<dbReference type="Gene3D" id="2.40.10.10">
    <property type="entry name" value="Trypsin-like serine proteases"/>
    <property type="match status" value="2"/>
</dbReference>
<gene>
    <name evidence="2" type="primary">FAM111A</name>
</gene>
<feature type="compositionally biased region" description="Polar residues" evidence="1">
    <location>
        <begin position="59"/>
        <end position="77"/>
    </location>
</feature>
<reference evidence="2" key="3">
    <citation type="submission" date="2025-09" db="UniProtKB">
        <authorList>
            <consortium name="Ensembl"/>
        </authorList>
    </citation>
    <scope>IDENTIFICATION</scope>
    <source>
        <strain evidence="2">Isolate ISIS603380</strain>
    </source>
</reference>
<evidence type="ECO:0000256" key="1">
    <source>
        <dbReference type="SAM" id="MobiDB-lite"/>
    </source>
</evidence>
<feature type="region of interest" description="Disordered" evidence="1">
    <location>
        <begin position="59"/>
        <end position="79"/>
    </location>
</feature>
<dbReference type="GO" id="GO:0001650">
    <property type="term" value="C:fibrillar center"/>
    <property type="evidence" value="ECO:0007669"/>
    <property type="project" value="Ensembl"/>
</dbReference>
<dbReference type="HOGENOM" id="CLU_022719_0_0_1"/>
<dbReference type="SUPFAM" id="SSF50494">
    <property type="entry name" value="Trypsin-like serine proteases"/>
    <property type="match status" value="1"/>
</dbReference>
<name>G3T8F5_LOXAF</name>
<reference evidence="2 3" key="1">
    <citation type="submission" date="2009-06" db="EMBL/GenBank/DDBJ databases">
        <title>The Genome Sequence of Loxodonta africana (African elephant).</title>
        <authorList>
            <person name="Di Palma F."/>
            <person name="Heiman D."/>
            <person name="Young S."/>
            <person name="Johnson J."/>
            <person name="Lander E.S."/>
            <person name="Lindblad-Toh K."/>
        </authorList>
    </citation>
    <scope>NUCLEOTIDE SEQUENCE [LARGE SCALE GENOMIC DNA]</scope>
    <source>
        <strain evidence="2 3">Isolate ISIS603380</strain>
    </source>
</reference>
<dbReference type="OMA" id="KEGCKLC"/>
<dbReference type="Ensembl" id="ENSLAFT00000011929.3">
    <property type="protein sequence ID" value="ENSLAFP00000009968.3"/>
    <property type="gene ID" value="ENSLAFG00000011930.3"/>
</dbReference>
<dbReference type="PANTHER" id="PTHR14389:SF14">
    <property type="entry name" value="SERINE PROTEASE FAM111A"/>
    <property type="match status" value="1"/>
</dbReference>
<dbReference type="InParanoid" id="G3T8F5"/>
<accession>G3T8F5</accession>
<dbReference type="GO" id="GO:0000785">
    <property type="term" value="C:chromatin"/>
    <property type="evidence" value="ECO:0007669"/>
    <property type="project" value="Ensembl"/>
</dbReference>
<feature type="compositionally biased region" description="Basic and acidic residues" evidence="1">
    <location>
        <begin position="12"/>
        <end position="33"/>
    </location>
</feature>
<dbReference type="GO" id="GO:0106300">
    <property type="term" value="P:protein-DNA covalent cross-linking repair"/>
    <property type="evidence" value="ECO:0007669"/>
    <property type="project" value="Ensembl"/>
</dbReference>
<dbReference type="InterPro" id="IPR043504">
    <property type="entry name" value="Peptidase_S1_PA_chymotrypsin"/>
</dbReference>
<sequence>MSCKKRRSQKVPLDEKSNRKIDQYFPRVTKEQENNSNILQMKTGLKTGSRKCLRDITNTQAQRSKSPQGNPKDQATPPNKIITITLDVNHRDNENRKHKLTYSERDSLYVALNTLEAFKKEMETQQGKEVLVRGIEGIEGYINLGMPLQCIPEMSHLEITFVPGRSKQGNQILRQYDKTVSTDCVKFYIYAIGKETKRIVKHKRLHKKGFKLCVYAFKGETIKDALCKDGRFLSFLENDDWKLIENLDTVLESTLPVDDFEGKLFEVEVKKRTSPRATTSQNSESQQRHTIMLRPYIVDQYPSLERQSEKIREDFQKERKKKKSLLSFHKENFGKLVINSTTMKEHKDFSHFGQSVGYISWDNNGNKGSATCFVFRGRHVLTCRHVINLIVGEGVESSKWADIISQCARVTFAYEESKDQEKNCFFFESRFEVSDVTLDYAVLQLRENGQPVPVGLYDRISPVPLNGLLHIIGHPDGKVKSTDNCLVIPLGQREKKCQEHIQARKAEGCDPHVYMYTEKSFKEIVGNPDVITYDTTFYFGSSGSPVFDSKFSLVAMHTAGYPYKYQNGFSSLIEFGTTMVAILHDIKQNHGMWYQAEFIHQQDVEMLMTIAF</sequence>
<evidence type="ECO:0000313" key="2">
    <source>
        <dbReference type="Ensembl" id="ENSLAFP00000009968.3"/>
    </source>
</evidence>
<feature type="region of interest" description="Disordered" evidence="1">
    <location>
        <begin position="1"/>
        <end position="44"/>
    </location>
</feature>
<dbReference type="GO" id="GO:0016540">
    <property type="term" value="P:protein autoprocessing"/>
    <property type="evidence" value="ECO:0007669"/>
    <property type="project" value="Ensembl"/>
</dbReference>
<keyword evidence="3" id="KW-1185">Reference proteome</keyword>
<dbReference type="Proteomes" id="UP000007646">
    <property type="component" value="Unassembled WGS sequence"/>
</dbReference>
<dbReference type="GO" id="GO:0005737">
    <property type="term" value="C:cytoplasm"/>
    <property type="evidence" value="ECO:0007669"/>
    <property type="project" value="Ensembl"/>
</dbReference>
<dbReference type="STRING" id="9785.ENSLAFP00000009968"/>
<dbReference type="GeneTree" id="ENSGT00390000005182"/>
<proteinExistence type="predicted"/>
<dbReference type="InterPro" id="IPR009003">
    <property type="entry name" value="Peptidase_S1_PA"/>
</dbReference>
<protein>
    <submittedName>
        <fullName evidence="2">FAM111 trypsin like peptidase A</fullName>
    </submittedName>
</protein>
<dbReference type="GO" id="GO:0045071">
    <property type="term" value="P:negative regulation of viral genome replication"/>
    <property type="evidence" value="ECO:0007669"/>
    <property type="project" value="Ensembl"/>
</dbReference>
<dbReference type="AlphaFoldDB" id="G3T8F5"/>
<evidence type="ECO:0000313" key="3">
    <source>
        <dbReference type="Proteomes" id="UP000007646"/>
    </source>
</evidence>
<dbReference type="GO" id="GO:0031297">
    <property type="term" value="P:replication fork processing"/>
    <property type="evidence" value="ECO:0007669"/>
    <property type="project" value="Ensembl"/>
</dbReference>
<reference evidence="2" key="2">
    <citation type="submission" date="2025-08" db="UniProtKB">
        <authorList>
            <consortium name="Ensembl"/>
        </authorList>
    </citation>
    <scope>IDENTIFICATION</scope>
    <source>
        <strain evidence="2">Isolate ISIS603380</strain>
    </source>
</reference>
<organism evidence="2 3">
    <name type="scientific">Loxodonta africana</name>
    <name type="common">African elephant</name>
    <dbReference type="NCBI Taxonomy" id="9785"/>
    <lineage>
        <taxon>Eukaryota</taxon>
        <taxon>Metazoa</taxon>
        <taxon>Chordata</taxon>
        <taxon>Craniata</taxon>
        <taxon>Vertebrata</taxon>
        <taxon>Euteleostomi</taxon>
        <taxon>Mammalia</taxon>
        <taxon>Eutheria</taxon>
        <taxon>Afrotheria</taxon>
        <taxon>Proboscidea</taxon>
        <taxon>Elephantidae</taxon>
        <taxon>Loxodonta</taxon>
    </lineage>
</organism>
<dbReference type="eggNOG" id="ENOG502QTFX">
    <property type="taxonomic scope" value="Eukaryota"/>
</dbReference>
<dbReference type="Pfam" id="PF13365">
    <property type="entry name" value="Trypsin_2"/>
    <property type="match status" value="1"/>
</dbReference>
<dbReference type="PANTHER" id="PTHR14389">
    <property type="entry name" value="SI:CH1073-475A24.1"/>
    <property type="match status" value="1"/>
</dbReference>
<dbReference type="GO" id="GO:0005654">
    <property type="term" value="C:nucleoplasm"/>
    <property type="evidence" value="ECO:0007669"/>
    <property type="project" value="Ensembl"/>
</dbReference>